<dbReference type="AlphaFoldDB" id="A0A5J4W1K9"/>
<sequence length="87" mass="10138">MEIDYDYWRMQDYQKMKRKSTNMQRKDYYEQQEEGGEDEENQDGDVEEGDQGDYLTMSSGDDQADELNEGYNEKGFSVYNGSSIDGG</sequence>
<evidence type="ECO:0000313" key="2">
    <source>
        <dbReference type="EMBL" id="KAA6388540.1"/>
    </source>
</evidence>
<proteinExistence type="predicted"/>
<feature type="region of interest" description="Disordered" evidence="1">
    <location>
        <begin position="16"/>
        <end position="87"/>
    </location>
</feature>
<comment type="caution">
    <text evidence="2">The sequence shown here is derived from an EMBL/GenBank/DDBJ whole genome shotgun (WGS) entry which is preliminary data.</text>
</comment>
<accession>A0A5J4W1K9</accession>
<evidence type="ECO:0000313" key="3">
    <source>
        <dbReference type="Proteomes" id="UP000324800"/>
    </source>
</evidence>
<organism evidence="2 3">
    <name type="scientific">Streblomastix strix</name>
    <dbReference type="NCBI Taxonomy" id="222440"/>
    <lineage>
        <taxon>Eukaryota</taxon>
        <taxon>Metamonada</taxon>
        <taxon>Preaxostyla</taxon>
        <taxon>Oxymonadida</taxon>
        <taxon>Streblomastigidae</taxon>
        <taxon>Streblomastix</taxon>
    </lineage>
</organism>
<gene>
    <name evidence="2" type="ORF">EZS28_015935</name>
</gene>
<dbReference type="EMBL" id="SNRW01003944">
    <property type="protein sequence ID" value="KAA6388540.1"/>
    <property type="molecule type" value="Genomic_DNA"/>
</dbReference>
<reference evidence="2 3" key="1">
    <citation type="submission" date="2019-03" db="EMBL/GenBank/DDBJ databases">
        <title>Single cell metagenomics reveals metabolic interactions within the superorganism composed of flagellate Streblomastix strix and complex community of Bacteroidetes bacteria on its surface.</title>
        <authorList>
            <person name="Treitli S.C."/>
            <person name="Kolisko M."/>
            <person name="Husnik F."/>
            <person name="Keeling P."/>
            <person name="Hampl V."/>
        </authorList>
    </citation>
    <scope>NUCLEOTIDE SEQUENCE [LARGE SCALE GENOMIC DNA]</scope>
    <source>
        <strain evidence="2">ST1C</strain>
    </source>
</reference>
<dbReference type="Proteomes" id="UP000324800">
    <property type="component" value="Unassembled WGS sequence"/>
</dbReference>
<protein>
    <submittedName>
        <fullName evidence="2">Uncharacterized protein</fullName>
    </submittedName>
</protein>
<name>A0A5J4W1K9_9EUKA</name>
<evidence type="ECO:0000256" key="1">
    <source>
        <dbReference type="SAM" id="MobiDB-lite"/>
    </source>
</evidence>
<feature type="compositionally biased region" description="Acidic residues" evidence="1">
    <location>
        <begin position="30"/>
        <end position="51"/>
    </location>
</feature>